<protein>
    <submittedName>
        <fullName evidence="1">Uncharacterized protein</fullName>
    </submittedName>
</protein>
<proteinExistence type="predicted"/>
<dbReference type="Proteomes" id="UP000887116">
    <property type="component" value="Unassembled WGS sequence"/>
</dbReference>
<organism evidence="1 2">
    <name type="scientific">Trichonephila clavata</name>
    <name type="common">Joro spider</name>
    <name type="synonym">Nephila clavata</name>
    <dbReference type="NCBI Taxonomy" id="2740835"/>
    <lineage>
        <taxon>Eukaryota</taxon>
        <taxon>Metazoa</taxon>
        <taxon>Ecdysozoa</taxon>
        <taxon>Arthropoda</taxon>
        <taxon>Chelicerata</taxon>
        <taxon>Arachnida</taxon>
        <taxon>Araneae</taxon>
        <taxon>Araneomorphae</taxon>
        <taxon>Entelegynae</taxon>
        <taxon>Araneoidea</taxon>
        <taxon>Nephilidae</taxon>
        <taxon>Trichonephila</taxon>
    </lineage>
</organism>
<sequence>MRHLCGLDLYYWKFFTKNSEKFSFKKSTKQNDGTMNAEHLRTCSTLDHNKNYQNSIFKEAHLYWSARHLMAQQPRVGVF</sequence>
<name>A0A8X6LQT4_TRICU</name>
<dbReference type="OrthoDB" id="6429785at2759"/>
<dbReference type="EMBL" id="BMAO01027642">
    <property type="protein sequence ID" value="GFR18640.1"/>
    <property type="molecule type" value="Genomic_DNA"/>
</dbReference>
<keyword evidence="2" id="KW-1185">Reference proteome</keyword>
<reference evidence="1" key="1">
    <citation type="submission" date="2020-07" db="EMBL/GenBank/DDBJ databases">
        <title>Multicomponent nature underlies the extraordinary mechanical properties of spider dragline silk.</title>
        <authorList>
            <person name="Kono N."/>
            <person name="Nakamura H."/>
            <person name="Mori M."/>
            <person name="Yoshida Y."/>
            <person name="Ohtoshi R."/>
            <person name="Malay A.D."/>
            <person name="Moran D.A.P."/>
            <person name="Tomita M."/>
            <person name="Numata K."/>
            <person name="Arakawa K."/>
        </authorList>
    </citation>
    <scope>NUCLEOTIDE SEQUENCE</scope>
</reference>
<gene>
    <name evidence="1" type="ORF">TNCT_602961</name>
</gene>
<comment type="caution">
    <text evidence="1">The sequence shown here is derived from an EMBL/GenBank/DDBJ whole genome shotgun (WGS) entry which is preliminary data.</text>
</comment>
<dbReference type="AlphaFoldDB" id="A0A8X6LQT4"/>
<accession>A0A8X6LQT4</accession>
<evidence type="ECO:0000313" key="1">
    <source>
        <dbReference type="EMBL" id="GFR18640.1"/>
    </source>
</evidence>
<evidence type="ECO:0000313" key="2">
    <source>
        <dbReference type="Proteomes" id="UP000887116"/>
    </source>
</evidence>